<keyword evidence="4" id="KW-1185">Reference proteome</keyword>
<keyword evidence="2" id="KW-0560">Oxidoreductase</keyword>
<dbReference type="PANTHER" id="PTHR48107">
    <property type="entry name" value="NADPH-DEPENDENT ALDEHYDE REDUCTASE-LIKE PROTEIN, CHLOROPLASTIC-RELATED"/>
    <property type="match status" value="1"/>
</dbReference>
<evidence type="ECO:0000313" key="4">
    <source>
        <dbReference type="Proteomes" id="UP001172673"/>
    </source>
</evidence>
<gene>
    <name evidence="3" type="ORF">H2200_005958</name>
</gene>
<dbReference type="InterPro" id="IPR002347">
    <property type="entry name" value="SDR_fam"/>
</dbReference>
<dbReference type="Proteomes" id="UP001172673">
    <property type="component" value="Unassembled WGS sequence"/>
</dbReference>
<reference evidence="3" key="1">
    <citation type="submission" date="2022-10" db="EMBL/GenBank/DDBJ databases">
        <title>Culturing micro-colonial fungi from biological soil crusts in the Mojave desert and describing Neophaeococcomyces mojavensis, and introducing the new genera and species Taxawa tesnikishii.</title>
        <authorList>
            <person name="Kurbessoian T."/>
            <person name="Stajich J.E."/>
        </authorList>
    </citation>
    <scope>NUCLEOTIDE SEQUENCE</scope>
    <source>
        <strain evidence="3">TK_41</strain>
    </source>
</reference>
<name>A0AA39CIT6_9EURO</name>
<dbReference type="GO" id="GO:0016614">
    <property type="term" value="F:oxidoreductase activity, acting on CH-OH group of donors"/>
    <property type="evidence" value="ECO:0007669"/>
    <property type="project" value="UniProtKB-ARBA"/>
</dbReference>
<protein>
    <submittedName>
        <fullName evidence="3">Uncharacterized protein</fullName>
    </submittedName>
</protein>
<dbReference type="CDD" id="cd05233">
    <property type="entry name" value="SDR_c"/>
    <property type="match status" value="1"/>
</dbReference>
<dbReference type="AlphaFoldDB" id="A0AA39CIT6"/>
<dbReference type="Pfam" id="PF13561">
    <property type="entry name" value="adh_short_C2"/>
    <property type="match status" value="1"/>
</dbReference>
<sequence>MAPTDTSSLAGKTALITGGSRGIGEAIAIQFAKKGITGVAVTYANSASAAEGVLTKLRELGVKKTVAIHADLLDPEIGRNLIPKVLAGLETKTLDIVVNNAAVVDFRLMEPFESITLNAFSKGMQGHVFGMISIIQSALPHLPPRGGRIINISSTTSKQANPDPMMVYGATKAAVDSITRSLAVAYGIKTGATFNSLSVGGTATEAFNKAVGLMGPMLEDMEIARFSTEKRMGLPEDVAFIVGFLASEEGRWINGQHVPANGGNRDLIGLQG</sequence>
<organism evidence="3 4">
    <name type="scientific">Cladophialophora chaetospira</name>
    <dbReference type="NCBI Taxonomy" id="386627"/>
    <lineage>
        <taxon>Eukaryota</taxon>
        <taxon>Fungi</taxon>
        <taxon>Dikarya</taxon>
        <taxon>Ascomycota</taxon>
        <taxon>Pezizomycotina</taxon>
        <taxon>Eurotiomycetes</taxon>
        <taxon>Chaetothyriomycetidae</taxon>
        <taxon>Chaetothyriales</taxon>
        <taxon>Herpotrichiellaceae</taxon>
        <taxon>Cladophialophora</taxon>
    </lineage>
</organism>
<dbReference type="PANTHER" id="PTHR48107:SF7">
    <property type="entry name" value="RE15974P"/>
    <property type="match status" value="1"/>
</dbReference>
<dbReference type="SUPFAM" id="SSF51735">
    <property type="entry name" value="NAD(P)-binding Rossmann-fold domains"/>
    <property type="match status" value="1"/>
</dbReference>
<proteinExistence type="inferred from homology"/>
<evidence type="ECO:0000256" key="2">
    <source>
        <dbReference type="ARBA" id="ARBA00023002"/>
    </source>
</evidence>
<dbReference type="PRINTS" id="PR00080">
    <property type="entry name" value="SDRFAMILY"/>
</dbReference>
<dbReference type="Gene3D" id="3.40.50.720">
    <property type="entry name" value="NAD(P)-binding Rossmann-like Domain"/>
    <property type="match status" value="1"/>
</dbReference>
<dbReference type="EMBL" id="JAPDRK010000008">
    <property type="protein sequence ID" value="KAJ9609630.1"/>
    <property type="molecule type" value="Genomic_DNA"/>
</dbReference>
<comment type="caution">
    <text evidence="3">The sequence shown here is derived from an EMBL/GenBank/DDBJ whole genome shotgun (WGS) entry which is preliminary data.</text>
</comment>
<evidence type="ECO:0000313" key="3">
    <source>
        <dbReference type="EMBL" id="KAJ9609630.1"/>
    </source>
</evidence>
<accession>A0AA39CIT6</accession>
<dbReference type="PRINTS" id="PR00081">
    <property type="entry name" value="GDHRDH"/>
</dbReference>
<evidence type="ECO:0000256" key="1">
    <source>
        <dbReference type="ARBA" id="ARBA00006484"/>
    </source>
</evidence>
<comment type="similarity">
    <text evidence="1">Belongs to the short-chain dehydrogenases/reductases (SDR) family.</text>
</comment>
<dbReference type="InterPro" id="IPR036291">
    <property type="entry name" value="NAD(P)-bd_dom_sf"/>
</dbReference>